<evidence type="ECO:0000313" key="3">
    <source>
        <dbReference type="Proteomes" id="UP001165065"/>
    </source>
</evidence>
<dbReference type="Proteomes" id="UP001165065">
    <property type="component" value="Unassembled WGS sequence"/>
</dbReference>
<accession>A0A9W7GLS7</accession>
<dbReference type="OrthoDB" id="10586821at2759"/>
<gene>
    <name evidence="2" type="ORF">TrCOL_g11422</name>
</gene>
<protein>
    <submittedName>
        <fullName evidence="2">Uncharacterized protein</fullName>
    </submittedName>
</protein>
<evidence type="ECO:0000313" key="2">
    <source>
        <dbReference type="EMBL" id="GMI48059.1"/>
    </source>
</evidence>
<dbReference type="EMBL" id="BRYA01000372">
    <property type="protein sequence ID" value="GMI48059.1"/>
    <property type="molecule type" value="Genomic_DNA"/>
</dbReference>
<feature type="region of interest" description="Disordered" evidence="1">
    <location>
        <begin position="186"/>
        <end position="219"/>
    </location>
</feature>
<comment type="caution">
    <text evidence="2">The sequence shown here is derived from an EMBL/GenBank/DDBJ whole genome shotgun (WGS) entry which is preliminary data.</text>
</comment>
<feature type="compositionally biased region" description="Basic and acidic residues" evidence="1">
    <location>
        <begin position="188"/>
        <end position="205"/>
    </location>
</feature>
<reference evidence="3" key="1">
    <citation type="journal article" date="2023" name="Commun. Biol.">
        <title>Genome analysis of Parmales, the sister group of diatoms, reveals the evolutionary specialization of diatoms from phago-mixotrophs to photoautotrophs.</title>
        <authorList>
            <person name="Ban H."/>
            <person name="Sato S."/>
            <person name="Yoshikawa S."/>
            <person name="Yamada K."/>
            <person name="Nakamura Y."/>
            <person name="Ichinomiya M."/>
            <person name="Sato N."/>
            <person name="Blanc-Mathieu R."/>
            <person name="Endo H."/>
            <person name="Kuwata A."/>
            <person name="Ogata H."/>
        </authorList>
    </citation>
    <scope>NUCLEOTIDE SEQUENCE [LARGE SCALE GENOMIC DNA]</scope>
</reference>
<proteinExistence type="predicted"/>
<evidence type="ECO:0000256" key="1">
    <source>
        <dbReference type="SAM" id="MobiDB-lite"/>
    </source>
</evidence>
<organism evidence="2 3">
    <name type="scientific">Triparma columacea</name>
    <dbReference type="NCBI Taxonomy" id="722753"/>
    <lineage>
        <taxon>Eukaryota</taxon>
        <taxon>Sar</taxon>
        <taxon>Stramenopiles</taxon>
        <taxon>Ochrophyta</taxon>
        <taxon>Bolidophyceae</taxon>
        <taxon>Parmales</taxon>
        <taxon>Triparmaceae</taxon>
        <taxon>Triparma</taxon>
    </lineage>
</organism>
<sequence length="233" mass="25285">MKRSRAVDDLGLLGNSSIASNPSYSFNAVGLVGIPLSRNKILLGQPRGTTECNFQLSPTCPDPLTHFNSDIKIEKNDADRYPGREDGFSHAQELSAPGFQLKGKRRRLNEDMTARNYQEKVFPPVVKKSYLDAAMPTPLVIATPDDCSAGSSLSSDGLSYAEIRLEGVRDPCACFDVVGVIPAVSSKSDGEDSLKGTIVSRDRSMSEGSMSTITDDGKQLEEDMGMLWGEEEE</sequence>
<name>A0A9W7GLS7_9STRA</name>
<dbReference type="AlphaFoldDB" id="A0A9W7GLS7"/>
<keyword evidence="3" id="KW-1185">Reference proteome</keyword>